<dbReference type="GO" id="GO:0005524">
    <property type="term" value="F:ATP binding"/>
    <property type="evidence" value="ECO:0007669"/>
    <property type="project" value="UniProtKB-KW"/>
</dbReference>
<keyword evidence="5" id="KW-1185">Reference proteome</keyword>
<accession>A0A4U0SHQ7</accession>
<dbReference type="Proteomes" id="UP000305778">
    <property type="component" value="Unassembled WGS sequence"/>
</dbReference>
<dbReference type="InterPro" id="IPR036890">
    <property type="entry name" value="HATPase_C_sf"/>
</dbReference>
<dbReference type="Gene3D" id="3.30.565.10">
    <property type="entry name" value="Histidine kinase-like ATPase, C-terminal domain"/>
    <property type="match status" value="1"/>
</dbReference>
<dbReference type="AlphaFoldDB" id="A0A4U0SHQ7"/>
<evidence type="ECO:0000313" key="5">
    <source>
        <dbReference type="Proteomes" id="UP000305778"/>
    </source>
</evidence>
<gene>
    <name evidence="4" type="ORF">FCI23_24415</name>
</gene>
<keyword evidence="1" id="KW-0723">Serine/threonine-protein kinase</keyword>
<feature type="compositionally biased region" description="Basic and acidic residues" evidence="2">
    <location>
        <begin position="101"/>
        <end position="114"/>
    </location>
</feature>
<protein>
    <submittedName>
        <fullName evidence="4">ATP-binding protein</fullName>
    </submittedName>
</protein>
<evidence type="ECO:0000313" key="4">
    <source>
        <dbReference type="EMBL" id="TKA09220.1"/>
    </source>
</evidence>
<dbReference type="CDD" id="cd16936">
    <property type="entry name" value="HATPase_RsbW-like"/>
    <property type="match status" value="1"/>
</dbReference>
<dbReference type="InterPro" id="IPR050267">
    <property type="entry name" value="Anti-sigma-factor_SerPK"/>
</dbReference>
<evidence type="ECO:0000256" key="1">
    <source>
        <dbReference type="ARBA" id="ARBA00022527"/>
    </source>
</evidence>
<name>A0A4U0SHQ7_9ACTN</name>
<dbReference type="Pfam" id="PF13581">
    <property type="entry name" value="HATPase_c_2"/>
    <property type="match status" value="1"/>
</dbReference>
<dbReference type="PANTHER" id="PTHR35526:SF3">
    <property type="entry name" value="ANTI-SIGMA-F FACTOR RSBW"/>
    <property type="match status" value="1"/>
</dbReference>
<evidence type="ECO:0000256" key="2">
    <source>
        <dbReference type="SAM" id="MobiDB-lite"/>
    </source>
</evidence>
<keyword evidence="1" id="KW-0418">Kinase</keyword>
<proteinExistence type="predicted"/>
<evidence type="ECO:0000259" key="3">
    <source>
        <dbReference type="Pfam" id="PF13581"/>
    </source>
</evidence>
<dbReference type="PANTHER" id="PTHR35526">
    <property type="entry name" value="ANTI-SIGMA-F FACTOR RSBW-RELATED"/>
    <property type="match status" value="1"/>
</dbReference>
<dbReference type="GO" id="GO:0004674">
    <property type="term" value="F:protein serine/threonine kinase activity"/>
    <property type="evidence" value="ECO:0007669"/>
    <property type="project" value="UniProtKB-KW"/>
</dbReference>
<dbReference type="InterPro" id="IPR003594">
    <property type="entry name" value="HATPase_dom"/>
</dbReference>
<organism evidence="4 5">
    <name type="scientific">Actinacidiphila oryziradicis</name>
    <dbReference type="NCBI Taxonomy" id="2571141"/>
    <lineage>
        <taxon>Bacteria</taxon>
        <taxon>Bacillati</taxon>
        <taxon>Actinomycetota</taxon>
        <taxon>Actinomycetes</taxon>
        <taxon>Kitasatosporales</taxon>
        <taxon>Streptomycetaceae</taxon>
        <taxon>Actinacidiphila</taxon>
    </lineage>
</organism>
<comment type="caution">
    <text evidence="4">The sequence shown here is derived from an EMBL/GenBank/DDBJ whole genome shotgun (WGS) entry which is preliminary data.</text>
</comment>
<feature type="domain" description="Histidine kinase/HSP90-like ATPase" evidence="3">
    <location>
        <begin position="30"/>
        <end position="143"/>
    </location>
</feature>
<keyword evidence="4" id="KW-0547">Nucleotide-binding</keyword>
<reference evidence="4 5" key="1">
    <citation type="submission" date="2019-04" db="EMBL/GenBank/DDBJ databases">
        <title>Streptomyces oryziradicis sp. nov., a novel actinomycete isolated from rhizosphere soil of rice (Oryza sativa L.).</title>
        <authorList>
            <person name="Li C."/>
        </authorList>
    </citation>
    <scope>NUCLEOTIDE SEQUENCE [LARGE SCALE GENOMIC DNA]</scope>
    <source>
        <strain evidence="4 5">NEAU-C40</strain>
    </source>
</reference>
<keyword evidence="4" id="KW-0067">ATP-binding</keyword>
<feature type="region of interest" description="Disordered" evidence="2">
    <location>
        <begin position="95"/>
        <end position="114"/>
    </location>
</feature>
<dbReference type="SUPFAM" id="SSF55874">
    <property type="entry name" value="ATPase domain of HSP90 chaperone/DNA topoisomerase II/histidine kinase"/>
    <property type="match status" value="1"/>
</dbReference>
<dbReference type="OrthoDB" id="3852691at2"/>
<dbReference type="RefSeq" id="WP_136726063.1">
    <property type="nucleotide sequence ID" value="NZ_SUMC01000024.1"/>
</dbReference>
<dbReference type="EMBL" id="SUMC01000024">
    <property type="protein sequence ID" value="TKA09220.1"/>
    <property type="molecule type" value="Genomic_DNA"/>
</dbReference>
<keyword evidence="1" id="KW-0808">Transferase</keyword>
<sequence>MAPIDTMTFLAAHPASASGIRREAFELPVHDASVGEARRRVRTLLSRCTFSEEACYTATLVISELVTNALKHTAGKTVSCLLRADDRHIHLQVTDQGADAGEPKMREAGAGDENGRGLQLVNSLADGWGVATSESGQGHVVWAVLRAAR</sequence>